<sequence>MEHTPSQPQSYLWGIDLGGTKIECAVLSSEGFDCVVRERIATERDKGYQHILQQIKRLVERCAKLVGHYPHSIGFGTPGTLDPITAVMKNCNSTVLNDQPLDRDLSQLLGVEVVIANDANCFALAETKMGIVPQVAPQAETVFGIIMGTGVGAGVVVNGKVLHGCHGIAGEWGHNVLEPDGVACYCGKKGCVETVLSGPGLEAYHARLTHHAFEPKPTSDGACEVHHLTLPEIVAQARAGTPAAKHTLTRLVNQFGLAVAPIINVLDPDVIVIGGGVGNIDELYQGAEAAILPHLFNPRLATKIVKPALGDSAGVFGAAMLVANHAGGE</sequence>
<keyword evidence="2" id="KW-0808">Transferase</keyword>
<dbReference type="PANTHER" id="PTHR18964">
    <property type="entry name" value="ROK (REPRESSOR, ORF, KINASE) FAMILY"/>
    <property type="match status" value="1"/>
</dbReference>
<dbReference type="Proteomes" id="UP000078503">
    <property type="component" value="Unassembled WGS sequence"/>
</dbReference>
<dbReference type="EMBL" id="LVHF01000033">
    <property type="protein sequence ID" value="OAN11082.1"/>
    <property type="molecule type" value="Genomic_DNA"/>
</dbReference>
<dbReference type="GO" id="GO:0004396">
    <property type="term" value="F:hexokinase activity"/>
    <property type="evidence" value="ECO:0007669"/>
    <property type="project" value="TreeGrafter"/>
</dbReference>
<dbReference type="STRING" id="858640.A3K86_19100"/>
<protein>
    <submittedName>
        <fullName evidence="2">Sugar kinase</fullName>
    </submittedName>
</protein>
<dbReference type="InterPro" id="IPR049874">
    <property type="entry name" value="ROK_cs"/>
</dbReference>
<keyword evidence="1" id="KW-0119">Carbohydrate metabolism</keyword>
<proteinExistence type="predicted"/>
<dbReference type="InterPro" id="IPR043129">
    <property type="entry name" value="ATPase_NBD"/>
</dbReference>
<dbReference type="OrthoDB" id="9810372at2"/>
<name>A0A178K2Y6_9GAMM</name>
<dbReference type="PROSITE" id="PS01125">
    <property type="entry name" value="ROK"/>
    <property type="match status" value="1"/>
</dbReference>
<dbReference type="SUPFAM" id="SSF53067">
    <property type="entry name" value="Actin-like ATPase domain"/>
    <property type="match status" value="1"/>
</dbReference>
<dbReference type="Pfam" id="PF00480">
    <property type="entry name" value="ROK"/>
    <property type="match status" value="1"/>
</dbReference>
<gene>
    <name evidence="2" type="ORF">A3K86_19100</name>
</gene>
<keyword evidence="2" id="KW-0418">Kinase</keyword>
<reference evidence="2 3" key="1">
    <citation type="submission" date="2016-03" db="EMBL/GenBank/DDBJ databases">
        <title>Photobacterium proteolyticum sp. nov. a protease producing bacterium isolated from ocean sediments of Laizhou Bay.</title>
        <authorList>
            <person name="Li Y."/>
        </authorList>
    </citation>
    <scope>NUCLEOTIDE SEQUENCE [LARGE SCALE GENOMIC DNA]</scope>
    <source>
        <strain evidence="2 3">R-40508</strain>
    </source>
</reference>
<dbReference type="AlphaFoldDB" id="A0A178K2Y6"/>
<keyword evidence="3" id="KW-1185">Reference proteome</keyword>
<dbReference type="PANTHER" id="PTHR18964:SF174">
    <property type="entry name" value="D-ALLOSE KINASE-RELATED"/>
    <property type="match status" value="1"/>
</dbReference>
<organism evidence="2 3">
    <name type="scientific">Photobacterium jeanii</name>
    <dbReference type="NCBI Taxonomy" id="858640"/>
    <lineage>
        <taxon>Bacteria</taxon>
        <taxon>Pseudomonadati</taxon>
        <taxon>Pseudomonadota</taxon>
        <taxon>Gammaproteobacteria</taxon>
        <taxon>Vibrionales</taxon>
        <taxon>Vibrionaceae</taxon>
        <taxon>Photobacterium</taxon>
    </lineage>
</organism>
<comment type="caution">
    <text evidence="2">The sequence shown here is derived from an EMBL/GenBank/DDBJ whole genome shotgun (WGS) entry which is preliminary data.</text>
</comment>
<evidence type="ECO:0000313" key="2">
    <source>
        <dbReference type="EMBL" id="OAN11082.1"/>
    </source>
</evidence>
<accession>A0A178K2Y6</accession>
<dbReference type="Gene3D" id="3.30.420.40">
    <property type="match status" value="2"/>
</dbReference>
<dbReference type="RefSeq" id="WP_068335152.1">
    <property type="nucleotide sequence ID" value="NZ_LVHF01000033.1"/>
</dbReference>
<evidence type="ECO:0000256" key="1">
    <source>
        <dbReference type="ARBA" id="ARBA00023277"/>
    </source>
</evidence>
<evidence type="ECO:0000313" key="3">
    <source>
        <dbReference type="Proteomes" id="UP000078503"/>
    </source>
</evidence>
<dbReference type="InterPro" id="IPR000600">
    <property type="entry name" value="ROK"/>
</dbReference>